<dbReference type="OrthoDB" id="9792269at2"/>
<proteinExistence type="predicted"/>
<dbReference type="Gene3D" id="3.40.50.2000">
    <property type="entry name" value="Glycogen Phosphorylase B"/>
    <property type="match status" value="2"/>
</dbReference>
<dbReference type="PANTHER" id="PTHR45947:SF15">
    <property type="entry name" value="TEICHURONIC ACID BIOSYNTHESIS GLYCOSYLTRANSFERASE TUAC-RELATED"/>
    <property type="match status" value="1"/>
</dbReference>
<dbReference type="InterPro" id="IPR050194">
    <property type="entry name" value="Glycosyltransferase_grp1"/>
</dbReference>
<sequence>MSILNIMWAGGSAFASVQKVHQQILSHVDSDVPVHTWLLQGSAVGSDGLVERAVEWNLSSARLKGRHLWKCLMPWMRARFKKALPEDVQVVLLDGIGVARVLLPMLKHLPQVRAVVIFHGVTRLRKADQKLFEQLPASQLTLAAVSQTLASSLERYLQRPVAVLRSAFDPAVFRAAALSREQARSRLGLPLDGSPAVGAVGRLVDGKGFGCLLEAFASATADQPHARLVIIGEGPARPRLEAHIEALGLREKVSLPGHLPEAATLYRAFDWVAIPSTEEGLGLILQEAVMAGVPVLTSELAVFREQLGDAGWYAPADSAASWSQLLTRAFVSSGEQVVEAQSRALAPEQAWNDFTETTRRLFSCR</sequence>
<evidence type="ECO:0000259" key="1">
    <source>
        <dbReference type="Pfam" id="PF00534"/>
    </source>
</evidence>
<protein>
    <submittedName>
        <fullName evidence="2 3">Glycosyltransferase</fullName>
    </submittedName>
</protein>
<dbReference type="Pfam" id="PF00534">
    <property type="entry name" value="Glycos_transf_1"/>
    <property type="match status" value="1"/>
</dbReference>
<dbReference type="EMBL" id="FNKM01000002">
    <property type="protein sequence ID" value="SDQ62304.1"/>
    <property type="molecule type" value="Genomic_DNA"/>
</dbReference>
<dbReference type="RefSeq" id="WP_090400898.1">
    <property type="nucleotide sequence ID" value="NZ_CAUSAB010000003.1"/>
</dbReference>
<dbReference type="Proteomes" id="UP000198740">
    <property type="component" value="Unassembled WGS sequence"/>
</dbReference>
<comment type="caution">
    <text evidence="3">The sequence shown here is derived from an EMBL/GenBank/DDBJ whole genome shotgun (WGS) entry which is preliminary data.</text>
</comment>
<keyword evidence="4" id="KW-1185">Reference proteome</keyword>
<name>A0A1H1CDQ2_9PSED</name>
<evidence type="ECO:0000313" key="5">
    <source>
        <dbReference type="Proteomes" id="UP000317267"/>
    </source>
</evidence>
<evidence type="ECO:0000313" key="3">
    <source>
        <dbReference type="EMBL" id="TWR69167.1"/>
    </source>
</evidence>
<dbReference type="PANTHER" id="PTHR45947">
    <property type="entry name" value="SULFOQUINOVOSYL TRANSFERASE SQD2"/>
    <property type="match status" value="1"/>
</dbReference>
<dbReference type="Proteomes" id="UP000317267">
    <property type="component" value="Unassembled WGS sequence"/>
</dbReference>
<dbReference type="GO" id="GO:0016757">
    <property type="term" value="F:glycosyltransferase activity"/>
    <property type="evidence" value="ECO:0007669"/>
    <property type="project" value="InterPro"/>
</dbReference>
<gene>
    <name evidence="3" type="ORF">FIV39_05730</name>
    <name evidence="2" type="ORF">SAMN04490186_1254</name>
</gene>
<feature type="domain" description="Glycosyl transferase family 1" evidence="1">
    <location>
        <begin position="193"/>
        <end position="329"/>
    </location>
</feature>
<reference evidence="3 5" key="2">
    <citation type="submission" date="2019-06" db="EMBL/GenBank/DDBJ databases">
        <title>Pseudomonas bimorpha sp. nov. isolated from bovine raw milk and skim milk concentrate.</title>
        <authorList>
            <person name="Hofmann K."/>
            <person name="Huptas C."/>
            <person name="Doll E."/>
            <person name="Scherer S."/>
            <person name="Wenning M."/>
        </authorList>
    </citation>
    <scope>NUCLEOTIDE SEQUENCE [LARGE SCALE GENOMIC DNA]</scope>
    <source>
        <strain evidence="3 5">DSM 17515</strain>
    </source>
</reference>
<accession>A0A1H1CDQ2</accession>
<evidence type="ECO:0000313" key="2">
    <source>
        <dbReference type="EMBL" id="SDQ62304.1"/>
    </source>
</evidence>
<keyword evidence="3" id="KW-0808">Transferase</keyword>
<dbReference type="EMBL" id="VFES01000002">
    <property type="protein sequence ID" value="TWR69167.1"/>
    <property type="molecule type" value="Genomic_DNA"/>
</dbReference>
<dbReference type="AlphaFoldDB" id="A0A1H1CDQ2"/>
<dbReference type="InterPro" id="IPR001296">
    <property type="entry name" value="Glyco_trans_1"/>
</dbReference>
<dbReference type="SUPFAM" id="SSF53756">
    <property type="entry name" value="UDP-Glycosyltransferase/glycogen phosphorylase"/>
    <property type="match status" value="1"/>
</dbReference>
<reference evidence="2 4" key="1">
    <citation type="submission" date="2016-10" db="EMBL/GenBank/DDBJ databases">
        <authorList>
            <person name="Varghese N."/>
            <person name="Submissions S."/>
        </authorList>
    </citation>
    <scope>NUCLEOTIDE SEQUENCE [LARGE SCALE GENOMIC DNA]</scope>
    <source>
        <strain evidence="2 4">BS2976</strain>
    </source>
</reference>
<evidence type="ECO:0000313" key="4">
    <source>
        <dbReference type="Proteomes" id="UP000198740"/>
    </source>
</evidence>
<organism evidence="3 5">
    <name type="scientific">Pseudomonas grimontii</name>
    <dbReference type="NCBI Taxonomy" id="129847"/>
    <lineage>
        <taxon>Bacteria</taxon>
        <taxon>Pseudomonadati</taxon>
        <taxon>Pseudomonadota</taxon>
        <taxon>Gammaproteobacteria</taxon>
        <taxon>Pseudomonadales</taxon>
        <taxon>Pseudomonadaceae</taxon>
        <taxon>Pseudomonas</taxon>
    </lineage>
</organism>